<evidence type="ECO:0000256" key="1">
    <source>
        <dbReference type="SAM" id="MobiDB-lite"/>
    </source>
</evidence>
<sequence>MEEDNNKMESSSLLEKDHRRDDDGDLLPLSVQLSALTFSDDGEDEDDEEEEEDDEDDEEFSFVCNDGALLSPIAAGEVVFRDREIGPVFPLFDRDLFLAASASASTPPVKQVFVETTTSSSGKEEFAGAFCNWSSEKNKTAGETNGEEPPAPEEGCKKSNSTGFSKFWRFKDFVHRSNSDGRDAFVLLKPPAPAKERAGGVNAKDAGEVEVKVKNPQKKKKKSESVLAHERYMKSKAGDGRGRRRSYLPYRPELVGLFTNVNGGLTRNVHPF</sequence>
<dbReference type="Proteomes" id="UP000249390">
    <property type="component" value="Unassembled WGS sequence"/>
</dbReference>
<evidence type="ECO:0000313" key="3">
    <source>
        <dbReference type="Proteomes" id="UP000249390"/>
    </source>
</evidence>
<accession>A0A328DUA8</accession>
<dbReference type="InterPro" id="IPR012442">
    <property type="entry name" value="DUF1645_plant"/>
</dbReference>
<feature type="compositionally biased region" description="Basic and acidic residues" evidence="1">
    <location>
        <begin position="223"/>
        <end position="241"/>
    </location>
</feature>
<protein>
    <submittedName>
        <fullName evidence="2">Uncharacterized protein</fullName>
    </submittedName>
</protein>
<dbReference type="EMBL" id="NQVE01000106">
    <property type="protein sequence ID" value="RAL47979.1"/>
    <property type="molecule type" value="Genomic_DNA"/>
</dbReference>
<proteinExistence type="predicted"/>
<keyword evidence="3" id="KW-1185">Reference proteome</keyword>
<dbReference type="PANTHER" id="PTHR33095:SF114">
    <property type="entry name" value="DUF1645 FAMILY PROTEIN"/>
    <property type="match status" value="1"/>
</dbReference>
<gene>
    <name evidence="2" type="ORF">DM860_015766</name>
</gene>
<reference evidence="2 3" key="1">
    <citation type="submission" date="2018-06" db="EMBL/GenBank/DDBJ databases">
        <title>The Genome of Cuscuta australis (Dodder) Provides Insight into the Evolution of Plant Parasitism.</title>
        <authorList>
            <person name="Liu H."/>
        </authorList>
    </citation>
    <scope>NUCLEOTIDE SEQUENCE [LARGE SCALE GENOMIC DNA]</scope>
    <source>
        <strain evidence="3">cv. Yunnan</strain>
        <tissue evidence="2">Vines</tissue>
    </source>
</reference>
<feature type="region of interest" description="Disordered" evidence="1">
    <location>
        <begin position="194"/>
        <end position="246"/>
    </location>
</feature>
<comment type="caution">
    <text evidence="2">The sequence shown here is derived from an EMBL/GenBank/DDBJ whole genome shotgun (WGS) entry which is preliminary data.</text>
</comment>
<dbReference type="PANTHER" id="PTHR33095">
    <property type="entry name" value="OS07G0619500 PROTEIN"/>
    <property type="match status" value="1"/>
</dbReference>
<dbReference type="Pfam" id="PF07816">
    <property type="entry name" value="DUF1645"/>
    <property type="match status" value="1"/>
</dbReference>
<dbReference type="AlphaFoldDB" id="A0A328DUA8"/>
<evidence type="ECO:0000313" key="2">
    <source>
        <dbReference type="EMBL" id="RAL47979.1"/>
    </source>
</evidence>
<feature type="region of interest" description="Disordered" evidence="1">
    <location>
        <begin position="1"/>
        <end position="59"/>
    </location>
</feature>
<feature type="region of interest" description="Disordered" evidence="1">
    <location>
        <begin position="137"/>
        <end position="158"/>
    </location>
</feature>
<feature type="compositionally biased region" description="Acidic residues" evidence="1">
    <location>
        <begin position="40"/>
        <end position="59"/>
    </location>
</feature>
<name>A0A328DUA8_9ASTE</name>
<organism evidence="2 3">
    <name type="scientific">Cuscuta australis</name>
    <dbReference type="NCBI Taxonomy" id="267555"/>
    <lineage>
        <taxon>Eukaryota</taxon>
        <taxon>Viridiplantae</taxon>
        <taxon>Streptophyta</taxon>
        <taxon>Embryophyta</taxon>
        <taxon>Tracheophyta</taxon>
        <taxon>Spermatophyta</taxon>
        <taxon>Magnoliopsida</taxon>
        <taxon>eudicotyledons</taxon>
        <taxon>Gunneridae</taxon>
        <taxon>Pentapetalae</taxon>
        <taxon>asterids</taxon>
        <taxon>lamiids</taxon>
        <taxon>Solanales</taxon>
        <taxon>Convolvulaceae</taxon>
        <taxon>Cuscuteae</taxon>
        <taxon>Cuscuta</taxon>
        <taxon>Cuscuta subgen. Grammica</taxon>
        <taxon>Cuscuta sect. Cleistogrammica</taxon>
    </lineage>
</organism>